<proteinExistence type="predicted"/>
<reference evidence="8 9" key="1">
    <citation type="submission" date="2016-11" db="EMBL/GenBank/DDBJ databases">
        <authorList>
            <person name="Jaros S."/>
            <person name="Januszkiewicz K."/>
            <person name="Wedrychowicz H."/>
        </authorList>
    </citation>
    <scope>NUCLEOTIDE SEQUENCE [LARGE SCALE GENOMIC DNA]</scope>
    <source>
        <strain evidence="8 9">DSM 12906</strain>
    </source>
</reference>
<dbReference type="PANTHER" id="PTHR43214">
    <property type="entry name" value="TWO-COMPONENT RESPONSE REGULATOR"/>
    <property type="match status" value="1"/>
</dbReference>
<dbReference type="EMBL" id="FQZG01000005">
    <property type="protein sequence ID" value="SHI41011.1"/>
    <property type="molecule type" value="Genomic_DNA"/>
</dbReference>
<dbReference type="GO" id="GO:0000160">
    <property type="term" value="P:phosphorelay signal transduction system"/>
    <property type="evidence" value="ECO:0007669"/>
    <property type="project" value="InterPro"/>
</dbReference>
<dbReference type="Proteomes" id="UP000184512">
    <property type="component" value="Unassembled WGS sequence"/>
</dbReference>
<dbReference type="InterPro" id="IPR058245">
    <property type="entry name" value="NreC/VraR/RcsB-like_REC"/>
</dbReference>
<evidence type="ECO:0000256" key="5">
    <source>
        <dbReference type="PROSITE-ProRule" id="PRU00169"/>
    </source>
</evidence>
<dbReference type="SMART" id="SM00421">
    <property type="entry name" value="HTH_LUXR"/>
    <property type="match status" value="1"/>
</dbReference>
<dbReference type="CDD" id="cd06170">
    <property type="entry name" value="LuxR_C_like"/>
    <property type="match status" value="1"/>
</dbReference>
<gene>
    <name evidence="8" type="ORF">SAMN02745244_00309</name>
</gene>
<dbReference type="SUPFAM" id="SSF46894">
    <property type="entry name" value="C-terminal effector domain of the bipartite response regulators"/>
    <property type="match status" value="1"/>
</dbReference>
<evidence type="ECO:0000259" key="7">
    <source>
        <dbReference type="PROSITE" id="PS50110"/>
    </source>
</evidence>
<keyword evidence="4" id="KW-0804">Transcription</keyword>
<dbReference type="CDD" id="cd17535">
    <property type="entry name" value="REC_NarL-like"/>
    <property type="match status" value="1"/>
</dbReference>
<evidence type="ECO:0000313" key="9">
    <source>
        <dbReference type="Proteomes" id="UP000184512"/>
    </source>
</evidence>
<feature type="domain" description="Response regulatory" evidence="7">
    <location>
        <begin position="10"/>
        <end position="128"/>
    </location>
</feature>
<dbReference type="RefSeq" id="WP_073185779.1">
    <property type="nucleotide sequence ID" value="NZ_FQZG01000005.1"/>
</dbReference>
<dbReference type="InterPro" id="IPR039420">
    <property type="entry name" value="WalR-like"/>
</dbReference>
<evidence type="ECO:0000256" key="4">
    <source>
        <dbReference type="ARBA" id="ARBA00023163"/>
    </source>
</evidence>
<dbReference type="PROSITE" id="PS50043">
    <property type="entry name" value="HTH_LUXR_2"/>
    <property type="match status" value="1"/>
</dbReference>
<keyword evidence="9" id="KW-1185">Reference proteome</keyword>
<dbReference type="SMART" id="SM00448">
    <property type="entry name" value="REC"/>
    <property type="match status" value="1"/>
</dbReference>
<feature type="modified residue" description="4-aspartylphosphate" evidence="5">
    <location>
        <position position="62"/>
    </location>
</feature>
<dbReference type="GO" id="GO:0006355">
    <property type="term" value="P:regulation of DNA-templated transcription"/>
    <property type="evidence" value="ECO:0007669"/>
    <property type="project" value="InterPro"/>
</dbReference>
<dbReference type="PANTHER" id="PTHR43214:SF24">
    <property type="entry name" value="TRANSCRIPTIONAL REGULATORY PROTEIN NARL-RELATED"/>
    <property type="match status" value="1"/>
</dbReference>
<dbReference type="SUPFAM" id="SSF52172">
    <property type="entry name" value="CheY-like"/>
    <property type="match status" value="1"/>
</dbReference>
<evidence type="ECO:0000256" key="3">
    <source>
        <dbReference type="ARBA" id="ARBA00023125"/>
    </source>
</evidence>
<dbReference type="Pfam" id="PF00072">
    <property type="entry name" value="Response_reg"/>
    <property type="match status" value="1"/>
</dbReference>
<feature type="domain" description="HTH luxR-type" evidence="6">
    <location>
        <begin position="149"/>
        <end position="214"/>
    </location>
</feature>
<keyword evidence="2" id="KW-0805">Transcription regulation</keyword>
<dbReference type="Pfam" id="PF00196">
    <property type="entry name" value="GerE"/>
    <property type="match status" value="1"/>
</dbReference>
<dbReference type="PRINTS" id="PR00038">
    <property type="entry name" value="HTHLUXR"/>
</dbReference>
<evidence type="ECO:0000313" key="8">
    <source>
        <dbReference type="EMBL" id="SHI41011.1"/>
    </source>
</evidence>
<dbReference type="InterPro" id="IPR000792">
    <property type="entry name" value="Tscrpt_reg_LuxR_C"/>
</dbReference>
<keyword evidence="3" id="KW-0238">DNA-binding</keyword>
<dbReference type="Gene3D" id="3.40.50.2300">
    <property type="match status" value="1"/>
</dbReference>
<dbReference type="InterPro" id="IPR016032">
    <property type="entry name" value="Sig_transdc_resp-reg_C-effctor"/>
</dbReference>
<accession>A0A1M6AX73</accession>
<dbReference type="STRING" id="1123357.SAMN02745244_00309"/>
<organism evidence="8 9">
    <name type="scientific">Tessaracoccus bendigoensis DSM 12906</name>
    <dbReference type="NCBI Taxonomy" id="1123357"/>
    <lineage>
        <taxon>Bacteria</taxon>
        <taxon>Bacillati</taxon>
        <taxon>Actinomycetota</taxon>
        <taxon>Actinomycetes</taxon>
        <taxon>Propionibacteriales</taxon>
        <taxon>Propionibacteriaceae</taxon>
        <taxon>Tessaracoccus</taxon>
    </lineage>
</organism>
<evidence type="ECO:0000256" key="1">
    <source>
        <dbReference type="ARBA" id="ARBA00022553"/>
    </source>
</evidence>
<dbReference type="InterPro" id="IPR011006">
    <property type="entry name" value="CheY-like_superfamily"/>
</dbReference>
<dbReference type="GO" id="GO:0003677">
    <property type="term" value="F:DNA binding"/>
    <property type="evidence" value="ECO:0007669"/>
    <property type="project" value="UniProtKB-KW"/>
</dbReference>
<evidence type="ECO:0000256" key="2">
    <source>
        <dbReference type="ARBA" id="ARBA00023015"/>
    </source>
</evidence>
<name>A0A1M6AX73_9ACTN</name>
<keyword evidence="1 5" id="KW-0597">Phosphoprotein</keyword>
<dbReference type="AlphaFoldDB" id="A0A1M6AX73"/>
<sequence length="221" mass="23651">MTTTPEDQIRVLIADDDAIVRAALRAHLSSSPEILVTAEATTGREALELLASGLEVDVVLMDVRMPEQDGLSASAAIGNLSGKAPRVLLVTSFDTDDIVVEALRARSNGLILKSSGAEAMVDAVRAVHRGTTVFSEGPLSRLADAQQSQPPADIRLTPRELDTLNLLCQAMSNAEIAKELHLSESRVKAHVSAIMTRLGVDSRLRVVVRAFELGLVTLDRP</sequence>
<dbReference type="PROSITE" id="PS50110">
    <property type="entry name" value="RESPONSE_REGULATORY"/>
    <property type="match status" value="1"/>
</dbReference>
<dbReference type="OrthoDB" id="3680166at2"/>
<dbReference type="InterPro" id="IPR001789">
    <property type="entry name" value="Sig_transdc_resp-reg_receiver"/>
</dbReference>
<evidence type="ECO:0000259" key="6">
    <source>
        <dbReference type="PROSITE" id="PS50043"/>
    </source>
</evidence>
<protein>
    <submittedName>
        <fullName evidence="8">Two component transcriptional regulator, LuxR family</fullName>
    </submittedName>
</protein>